<feature type="compositionally biased region" description="Low complexity" evidence="1">
    <location>
        <begin position="60"/>
        <end position="88"/>
    </location>
</feature>
<feature type="region of interest" description="Disordered" evidence="1">
    <location>
        <begin position="1"/>
        <end position="239"/>
    </location>
</feature>
<feature type="compositionally biased region" description="Acidic residues" evidence="1">
    <location>
        <begin position="226"/>
        <end position="235"/>
    </location>
</feature>
<comment type="caution">
    <text evidence="2">The sequence shown here is derived from an EMBL/GenBank/DDBJ whole genome shotgun (WGS) entry which is preliminary data.</text>
</comment>
<accession>A0A813IMY3</accession>
<evidence type="ECO:0000256" key="1">
    <source>
        <dbReference type="SAM" id="MobiDB-lite"/>
    </source>
</evidence>
<organism evidence="2 3">
    <name type="scientific">Polarella glacialis</name>
    <name type="common">Dinoflagellate</name>
    <dbReference type="NCBI Taxonomy" id="89957"/>
    <lineage>
        <taxon>Eukaryota</taxon>
        <taxon>Sar</taxon>
        <taxon>Alveolata</taxon>
        <taxon>Dinophyceae</taxon>
        <taxon>Suessiales</taxon>
        <taxon>Suessiaceae</taxon>
        <taxon>Polarella</taxon>
    </lineage>
</organism>
<dbReference type="AlphaFoldDB" id="A0A813IMY3"/>
<feature type="non-terminal residue" evidence="2">
    <location>
        <position position="329"/>
    </location>
</feature>
<sequence>AMDSEGEAAAPRFRRIARGSGAAAPAEKRRRQSKRSFETAVSNALAYNDSSDEDAGAGGSSKAAAVAAALSAELAASRSEPAASSSRAQPRRNRGAEAPQQSDAPQPSSGGAEASASASAAQSERCDLRATIEALKNKRSKRQAAEQQDDSLRLEEGTAEGPAGSAGNKLVRKRLLRKTCVQAEDAADKADSDGEEDVARLRARGHRTSQGGPGGKKGGNKATMDSGDEEEPEEDVLSKWQQGLAARQDTGVDDLRTAFSLTPCAAREIRLMSSASFLGGRKPEAGGRLLYDLQGKVNLQFLLGTFRAVETIRQRHANGDVTSDLDAPE</sequence>
<name>A0A813IMY3_POLGL</name>
<gene>
    <name evidence="2" type="ORF">PGLA2088_LOCUS10518</name>
</gene>
<dbReference type="Proteomes" id="UP000626109">
    <property type="component" value="Unassembled WGS sequence"/>
</dbReference>
<reference evidence="2" key="1">
    <citation type="submission" date="2021-02" db="EMBL/GenBank/DDBJ databases">
        <authorList>
            <person name="Dougan E. K."/>
            <person name="Rhodes N."/>
            <person name="Thang M."/>
            <person name="Chan C."/>
        </authorList>
    </citation>
    <scope>NUCLEOTIDE SEQUENCE</scope>
</reference>
<evidence type="ECO:0000313" key="3">
    <source>
        <dbReference type="Proteomes" id="UP000626109"/>
    </source>
</evidence>
<feature type="compositionally biased region" description="Basic and acidic residues" evidence="1">
    <location>
        <begin position="186"/>
        <end position="200"/>
    </location>
</feature>
<proteinExistence type="predicted"/>
<dbReference type="EMBL" id="CAJNNW010011819">
    <property type="protein sequence ID" value="CAE8653646.1"/>
    <property type="molecule type" value="Genomic_DNA"/>
</dbReference>
<evidence type="ECO:0000313" key="2">
    <source>
        <dbReference type="EMBL" id="CAE8653646.1"/>
    </source>
</evidence>
<protein>
    <submittedName>
        <fullName evidence="2">Uncharacterized protein</fullName>
    </submittedName>
</protein>
<feature type="compositionally biased region" description="Low complexity" evidence="1">
    <location>
        <begin position="104"/>
        <end position="123"/>
    </location>
</feature>
<feature type="non-terminal residue" evidence="2">
    <location>
        <position position="1"/>
    </location>
</feature>